<protein>
    <recommendedName>
        <fullName evidence="1">Protein FAR1-RELATED SEQUENCE</fullName>
    </recommendedName>
</protein>
<evidence type="ECO:0000256" key="1">
    <source>
        <dbReference type="RuleBase" id="RU367018"/>
    </source>
</evidence>
<evidence type="ECO:0000256" key="2">
    <source>
        <dbReference type="SAM" id="MobiDB-lite"/>
    </source>
</evidence>
<dbReference type="EMBL" id="JACEFO010000302">
    <property type="protein sequence ID" value="KAF8775567.1"/>
    <property type="molecule type" value="Genomic_DNA"/>
</dbReference>
<dbReference type="Proteomes" id="UP000636709">
    <property type="component" value="Unassembled WGS sequence"/>
</dbReference>
<comment type="caution">
    <text evidence="4">The sequence shown here is derived from an EMBL/GenBank/DDBJ whole genome shotgun (WGS) entry which is preliminary data.</text>
</comment>
<evidence type="ECO:0000259" key="3">
    <source>
        <dbReference type="Pfam" id="PF10551"/>
    </source>
</evidence>
<name>A0A835KXD6_9POAL</name>
<comment type="subcellular location">
    <subcellularLocation>
        <location evidence="1">Nucleus</location>
    </subcellularLocation>
</comment>
<accession>A0A835KXD6</accession>
<dbReference type="GO" id="GO:0005634">
    <property type="term" value="C:nucleus"/>
    <property type="evidence" value="ECO:0007669"/>
    <property type="project" value="UniProtKB-SubCell"/>
</dbReference>
<comment type="function">
    <text evidence="1">Putative transcription activator involved in regulating light control of development.</text>
</comment>
<feature type="domain" description="MULE transposase" evidence="3">
    <location>
        <begin position="141"/>
        <end position="217"/>
    </location>
</feature>
<keyword evidence="5" id="KW-1185">Reference proteome</keyword>
<evidence type="ECO:0000313" key="4">
    <source>
        <dbReference type="EMBL" id="KAF8775567.1"/>
    </source>
</evidence>
<keyword evidence="1" id="KW-0862">Zinc</keyword>
<dbReference type="Pfam" id="PF10551">
    <property type="entry name" value="MULE"/>
    <property type="match status" value="1"/>
</dbReference>
<gene>
    <name evidence="4" type="ORF">HU200_004341</name>
</gene>
<keyword evidence="1" id="KW-0539">Nucleus</keyword>
<dbReference type="InterPro" id="IPR018289">
    <property type="entry name" value="MULE_transposase_dom"/>
</dbReference>
<dbReference type="PANTHER" id="PTHR31669:SF168">
    <property type="entry name" value="PROTEIN FAR1-RELATED SEQUENCE"/>
    <property type="match status" value="1"/>
</dbReference>
<feature type="region of interest" description="Disordered" evidence="2">
    <location>
        <begin position="514"/>
        <end position="554"/>
    </location>
</feature>
<reference evidence="4" key="1">
    <citation type="submission" date="2020-07" db="EMBL/GenBank/DDBJ databases">
        <title>Genome sequence and genetic diversity analysis of an under-domesticated orphan crop, white fonio (Digitaria exilis).</title>
        <authorList>
            <person name="Bennetzen J.L."/>
            <person name="Chen S."/>
            <person name="Ma X."/>
            <person name="Wang X."/>
            <person name="Yssel A.E.J."/>
            <person name="Chaluvadi S.R."/>
            <person name="Johnson M."/>
            <person name="Gangashetty P."/>
            <person name="Hamidou F."/>
            <person name="Sanogo M.D."/>
            <person name="Zwaenepoel A."/>
            <person name="Wallace J."/>
            <person name="Van De Peer Y."/>
            <person name="Van Deynze A."/>
        </authorList>
    </citation>
    <scope>NUCLEOTIDE SEQUENCE</scope>
    <source>
        <tissue evidence="4">Leaves</tissue>
    </source>
</reference>
<proteinExistence type="inferred from homology"/>
<dbReference type="AlphaFoldDB" id="A0A835KXD6"/>
<dbReference type="InterPro" id="IPR031052">
    <property type="entry name" value="FHY3/FAR1"/>
</dbReference>
<dbReference type="GO" id="GO:0006355">
    <property type="term" value="P:regulation of DNA-templated transcription"/>
    <property type="evidence" value="ECO:0007669"/>
    <property type="project" value="UniProtKB-UniRule"/>
</dbReference>
<dbReference type="OrthoDB" id="685741at2759"/>
<organism evidence="4 5">
    <name type="scientific">Digitaria exilis</name>
    <dbReference type="NCBI Taxonomy" id="1010633"/>
    <lineage>
        <taxon>Eukaryota</taxon>
        <taxon>Viridiplantae</taxon>
        <taxon>Streptophyta</taxon>
        <taxon>Embryophyta</taxon>
        <taxon>Tracheophyta</taxon>
        <taxon>Spermatophyta</taxon>
        <taxon>Magnoliopsida</taxon>
        <taxon>Liliopsida</taxon>
        <taxon>Poales</taxon>
        <taxon>Poaceae</taxon>
        <taxon>PACMAD clade</taxon>
        <taxon>Panicoideae</taxon>
        <taxon>Panicodae</taxon>
        <taxon>Paniceae</taxon>
        <taxon>Anthephorinae</taxon>
        <taxon>Digitaria</taxon>
    </lineage>
</organism>
<comment type="similarity">
    <text evidence="1">Belongs to the FHY3/FAR1 family.</text>
</comment>
<dbReference type="GO" id="GO:0008270">
    <property type="term" value="F:zinc ion binding"/>
    <property type="evidence" value="ECO:0007669"/>
    <property type="project" value="UniProtKB-UniRule"/>
</dbReference>
<evidence type="ECO:0000313" key="5">
    <source>
        <dbReference type="Proteomes" id="UP000636709"/>
    </source>
</evidence>
<sequence length="554" mass="64064">MRTGCKAMIRLLRTQDHAWYISRVVDTHNHVFSECYGENKQWKSHSDIDPITKDLVKKLKENNISVGRICNILGVSYATSSKTMRKESIRFLSAKLSQENMKDDIGKTMSLLEDMKKSDPGLECTGKNRVDYANFGDAIAFDTTYMTNLYNMPFGLFVVLLTSEKTEDFEWAFSKFVEIMNDKAPVTMLTDQCAAMAKAIKSTLPNTRHGWCRWHVHETNITRFEEEWGKLIKKYRLVRNKYLKRLFKHRDKWAKPYFMYIFCAGMTSTQRSESANHMLKRFIQRAAPMHLFVSKFNELQSDRHDQEGKERHVTKQARRKLRVGVPIEHHANTIYTRAMYEKEENETNAKHYRVKLEGGNKIWCECGLYEHMGMLCRRTLKVLVHVDKREIPAGNILRRWTKEGHIPTEETSIATALEKQSQNIQRKMVLAKACELAKMDNRKRLDTFVQGIEEVTHKTLINETSSQEICEVNDATPALQTLKPTSCPPRTIFGGRPPNTGLKSWLASNKKVVCQTEDPSSKASDWPEEEKPPKKKMKSISELALSKQPSIRIS</sequence>
<keyword evidence="1" id="KW-0479">Metal-binding</keyword>
<keyword evidence="1" id="KW-0863">Zinc-finger</keyword>
<dbReference type="PANTHER" id="PTHR31669">
    <property type="entry name" value="PROTEIN FAR1-RELATED SEQUENCE 10-RELATED"/>
    <property type="match status" value="1"/>
</dbReference>